<feature type="compositionally biased region" description="Pro residues" evidence="1">
    <location>
        <begin position="136"/>
        <end position="150"/>
    </location>
</feature>
<reference evidence="4" key="1">
    <citation type="journal article" date="2019" name="Int. J. Syst. Evol. Microbiol.">
        <title>The Global Catalogue of Microorganisms (GCM) 10K type strain sequencing project: providing services to taxonomists for standard genome sequencing and annotation.</title>
        <authorList>
            <consortium name="The Broad Institute Genomics Platform"/>
            <consortium name="The Broad Institute Genome Sequencing Center for Infectious Disease"/>
            <person name="Wu L."/>
            <person name="Ma J."/>
        </authorList>
    </citation>
    <scope>NUCLEOTIDE SEQUENCE [LARGE SCALE GENOMIC DNA]</scope>
    <source>
        <strain evidence="4">JCM 14370</strain>
    </source>
</reference>
<evidence type="ECO:0000259" key="2">
    <source>
        <dbReference type="Pfam" id="PF00144"/>
    </source>
</evidence>
<proteinExistence type="predicted"/>
<accession>A0ABQ2CZP6</accession>
<dbReference type="InterPro" id="IPR012338">
    <property type="entry name" value="Beta-lactam/transpept-like"/>
</dbReference>
<dbReference type="Gene3D" id="3.40.710.10">
    <property type="entry name" value="DD-peptidase/beta-lactamase superfamily"/>
    <property type="match status" value="1"/>
</dbReference>
<protein>
    <recommendedName>
        <fullName evidence="2">Beta-lactamase-related domain-containing protein</fullName>
    </recommendedName>
</protein>
<comment type="caution">
    <text evidence="3">The sequence shown here is derived from an EMBL/GenBank/DDBJ whole genome shotgun (WGS) entry which is preliminary data.</text>
</comment>
<evidence type="ECO:0000313" key="3">
    <source>
        <dbReference type="EMBL" id="GGJ36757.1"/>
    </source>
</evidence>
<dbReference type="SUPFAM" id="SSF56601">
    <property type="entry name" value="beta-lactamase/transpeptidase-like"/>
    <property type="match status" value="1"/>
</dbReference>
<feature type="region of interest" description="Disordered" evidence="1">
    <location>
        <begin position="106"/>
        <end position="150"/>
    </location>
</feature>
<dbReference type="Pfam" id="PF00144">
    <property type="entry name" value="Beta-lactamase"/>
    <property type="match status" value="1"/>
</dbReference>
<dbReference type="InterPro" id="IPR001466">
    <property type="entry name" value="Beta-lactam-related"/>
</dbReference>
<organism evidence="3 4">
    <name type="scientific">Deinococcus roseus</name>
    <dbReference type="NCBI Taxonomy" id="392414"/>
    <lineage>
        <taxon>Bacteria</taxon>
        <taxon>Thermotogati</taxon>
        <taxon>Deinococcota</taxon>
        <taxon>Deinococci</taxon>
        <taxon>Deinococcales</taxon>
        <taxon>Deinococcaceae</taxon>
        <taxon>Deinococcus</taxon>
    </lineage>
</organism>
<dbReference type="EMBL" id="BMOD01000007">
    <property type="protein sequence ID" value="GGJ36757.1"/>
    <property type="molecule type" value="Genomic_DNA"/>
</dbReference>
<evidence type="ECO:0000256" key="1">
    <source>
        <dbReference type="SAM" id="MobiDB-lite"/>
    </source>
</evidence>
<sequence>MFEGSLLSKESKKALSTPQVLAYHDQPYSYGLTVGQDEGKPLIQHGGSVSGFQSSMMYFPEQKLSVVVLGNVGYFPADELALNLAHAALGEAVTLPAVRPSLTLTPEQFKKTEGTTSLREQNSASSSSRKTETSPCCPPEAPPLPAGRKP</sequence>
<dbReference type="Proteomes" id="UP000632222">
    <property type="component" value="Unassembled WGS sequence"/>
</dbReference>
<gene>
    <name evidence="3" type="ORF">GCM10008938_23530</name>
</gene>
<feature type="domain" description="Beta-lactamase-related" evidence="2">
    <location>
        <begin position="17"/>
        <end position="87"/>
    </location>
</feature>
<evidence type="ECO:0000313" key="4">
    <source>
        <dbReference type="Proteomes" id="UP000632222"/>
    </source>
</evidence>
<name>A0ABQ2CZP6_9DEIO</name>
<keyword evidence="4" id="KW-1185">Reference proteome</keyword>